<gene>
    <name evidence="2" type="ORF">Ga0074812_14118</name>
</gene>
<dbReference type="Proteomes" id="UP000198802">
    <property type="component" value="Unassembled WGS sequence"/>
</dbReference>
<sequence>MADLVLDYALLHDLAGSMRSLRAQIETDVNTVSGRSVVGSGGEVGSVAVGDGTLFAALSAFYSACHKPFKDSMDKLKELGDLLDSVAKAFFDVDADFAGKVNTGRLQAQIGQWEAKKLAWEHYQETKDKVITYQYYDENGVLQTATIPLWGPDRPPPEDPGVMPTSLTGGPGESTTTNAAEVNDQGLIISETSTTTTPNGLTYTETTSYTYVDRDNDGDPDVVDYTTTITHSDGTTEEIVKRTNPDDSYVVTSTTGEGTTTTSVTPAANGGYQSVTVDTEGETTTVTVAVNQDGTGTKTEVGPNGTDVYTGTPAIGQWTLQSHTDPEPDYSQYPIGV</sequence>
<proteinExistence type="predicted"/>
<evidence type="ECO:0000313" key="3">
    <source>
        <dbReference type="Proteomes" id="UP000198802"/>
    </source>
</evidence>
<organism evidence="2 3">
    <name type="scientific">Parafrankia irregularis</name>
    <dbReference type="NCBI Taxonomy" id="795642"/>
    <lineage>
        <taxon>Bacteria</taxon>
        <taxon>Bacillati</taxon>
        <taxon>Actinomycetota</taxon>
        <taxon>Actinomycetes</taxon>
        <taxon>Frankiales</taxon>
        <taxon>Frankiaceae</taxon>
        <taxon>Parafrankia</taxon>
    </lineage>
</organism>
<reference evidence="3" key="1">
    <citation type="submission" date="2015-11" db="EMBL/GenBank/DDBJ databases">
        <authorList>
            <person name="Varghese N."/>
        </authorList>
    </citation>
    <scope>NUCLEOTIDE SEQUENCE [LARGE SCALE GENOMIC DNA]</scope>
    <source>
        <strain evidence="3">DSM 45899</strain>
    </source>
</reference>
<dbReference type="RefSeq" id="WP_091285519.1">
    <property type="nucleotide sequence ID" value="NZ_FAOZ01000041.1"/>
</dbReference>
<accession>A0A0S4QYC8</accession>
<dbReference type="EMBL" id="FAOZ01000041">
    <property type="protein sequence ID" value="CUU60499.1"/>
    <property type="molecule type" value="Genomic_DNA"/>
</dbReference>
<evidence type="ECO:0000256" key="1">
    <source>
        <dbReference type="SAM" id="MobiDB-lite"/>
    </source>
</evidence>
<dbReference type="AlphaFoldDB" id="A0A0S4QYC8"/>
<keyword evidence="3" id="KW-1185">Reference proteome</keyword>
<protein>
    <submittedName>
        <fullName evidence="2">Uncharacterized protein</fullName>
    </submittedName>
</protein>
<feature type="region of interest" description="Disordered" evidence="1">
    <location>
        <begin position="153"/>
        <end position="173"/>
    </location>
</feature>
<evidence type="ECO:0000313" key="2">
    <source>
        <dbReference type="EMBL" id="CUU60499.1"/>
    </source>
</evidence>
<name>A0A0S4QYC8_9ACTN</name>